<keyword evidence="2" id="KW-1003">Cell membrane</keyword>
<evidence type="ECO:0000256" key="1">
    <source>
        <dbReference type="ARBA" id="ARBA00004651"/>
    </source>
</evidence>
<reference evidence="7 8" key="1">
    <citation type="submission" date="2020-06" db="EMBL/GenBank/DDBJ databases">
        <title>Genome sequence of 2 isolates from Red Sea Mangroves.</title>
        <authorList>
            <person name="Sefrji F."/>
            <person name="Michoud G."/>
            <person name="Merlino G."/>
            <person name="Daffonchio D."/>
        </authorList>
    </citation>
    <scope>NUCLEOTIDE SEQUENCE [LARGE SCALE GENOMIC DNA]</scope>
    <source>
        <strain evidence="7 8">R1DC25</strain>
    </source>
</reference>
<keyword evidence="3 6" id="KW-0812">Transmembrane</keyword>
<dbReference type="Pfam" id="PF01810">
    <property type="entry name" value="LysE"/>
    <property type="match status" value="1"/>
</dbReference>
<evidence type="ECO:0000256" key="3">
    <source>
        <dbReference type="ARBA" id="ARBA00022692"/>
    </source>
</evidence>
<dbReference type="KEGG" id="kmn:HW532_08610"/>
<dbReference type="AlphaFoldDB" id="A0A7S8C3N0"/>
<evidence type="ECO:0000313" key="8">
    <source>
        <dbReference type="Proteomes" id="UP000593594"/>
    </source>
</evidence>
<dbReference type="GO" id="GO:0005886">
    <property type="term" value="C:plasma membrane"/>
    <property type="evidence" value="ECO:0007669"/>
    <property type="project" value="UniProtKB-SubCell"/>
</dbReference>
<evidence type="ECO:0000256" key="2">
    <source>
        <dbReference type="ARBA" id="ARBA00022475"/>
    </source>
</evidence>
<accession>A0A7S8C3N0</accession>
<feature type="transmembrane region" description="Helical" evidence="6">
    <location>
        <begin position="142"/>
        <end position="166"/>
    </location>
</feature>
<name>A0A7S8C3N0_9HYPH</name>
<dbReference type="GO" id="GO:0015171">
    <property type="term" value="F:amino acid transmembrane transporter activity"/>
    <property type="evidence" value="ECO:0007669"/>
    <property type="project" value="TreeGrafter"/>
</dbReference>
<sequence length="207" mass="21979">MPDLLVFLPACFALNIAFGPNNLLAMTHGAQRGVPFAFTASLARLGIFVPMITASALGLGILLSASALVFNAVKIVGAAYLVWLGIKLLRSVPGEADWDAEAMKPTLHRAFRGEALVAISNPKAILIFAAFFPQFVDTSNYWMSYALLGAVFIALEAIAILIYATAGRFAAAFASTKLHWFQRASGGGMIAFGLLLLFSRQPGRGAA</sequence>
<evidence type="ECO:0000256" key="6">
    <source>
        <dbReference type="SAM" id="Phobius"/>
    </source>
</evidence>
<dbReference type="Proteomes" id="UP000593594">
    <property type="component" value="Chromosome"/>
</dbReference>
<organism evidence="7 8">
    <name type="scientific">Kaustia mangrovi</name>
    <dbReference type="NCBI Taxonomy" id="2593653"/>
    <lineage>
        <taxon>Bacteria</taxon>
        <taxon>Pseudomonadati</taxon>
        <taxon>Pseudomonadota</taxon>
        <taxon>Alphaproteobacteria</taxon>
        <taxon>Hyphomicrobiales</taxon>
        <taxon>Parvibaculaceae</taxon>
        <taxon>Kaustia</taxon>
    </lineage>
</organism>
<gene>
    <name evidence="7" type="ORF">HW532_08610</name>
</gene>
<dbReference type="InterPro" id="IPR001123">
    <property type="entry name" value="LeuE-type"/>
</dbReference>
<dbReference type="PIRSF" id="PIRSF006324">
    <property type="entry name" value="LeuE"/>
    <property type="match status" value="1"/>
</dbReference>
<feature type="transmembrane region" description="Helical" evidence="6">
    <location>
        <begin position="115"/>
        <end position="136"/>
    </location>
</feature>
<protein>
    <submittedName>
        <fullName evidence="7">LysE family translocator</fullName>
    </submittedName>
</protein>
<keyword evidence="8" id="KW-1185">Reference proteome</keyword>
<feature type="transmembrane region" description="Helical" evidence="6">
    <location>
        <begin position="56"/>
        <end position="83"/>
    </location>
</feature>
<dbReference type="PANTHER" id="PTHR30086:SF20">
    <property type="entry name" value="ARGININE EXPORTER PROTEIN ARGO-RELATED"/>
    <property type="match status" value="1"/>
</dbReference>
<keyword evidence="5 6" id="KW-0472">Membrane</keyword>
<keyword evidence="4 6" id="KW-1133">Transmembrane helix</keyword>
<evidence type="ECO:0000256" key="4">
    <source>
        <dbReference type="ARBA" id="ARBA00022989"/>
    </source>
</evidence>
<comment type="subcellular location">
    <subcellularLocation>
        <location evidence="1">Cell membrane</location>
        <topology evidence="1">Multi-pass membrane protein</topology>
    </subcellularLocation>
</comment>
<evidence type="ECO:0000256" key="5">
    <source>
        <dbReference type="ARBA" id="ARBA00023136"/>
    </source>
</evidence>
<dbReference type="RefSeq" id="WP_213163988.1">
    <property type="nucleotide sequence ID" value="NZ_CP058214.1"/>
</dbReference>
<evidence type="ECO:0000313" key="7">
    <source>
        <dbReference type="EMBL" id="QPC42753.1"/>
    </source>
</evidence>
<proteinExistence type="predicted"/>
<dbReference type="PANTHER" id="PTHR30086">
    <property type="entry name" value="ARGININE EXPORTER PROTEIN ARGO"/>
    <property type="match status" value="1"/>
</dbReference>
<dbReference type="EMBL" id="CP058214">
    <property type="protein sequence ID" value="QPC42753.1"/>
    <property type="molecule type" value="Genomic_DNA"/>
</dbReference>